<evidence type="ECO:0000256" key="1">
    <source>
        <dbReference type="SAM" id="MobiDB-lite"/>
    </source>
</evidence>
<feature type="region of interest" description="Disordered" evidence="1">
    <location>
        <begin position="193"/>
        <end position="219"/>
    </location>
</feature>
<evidence type="ECO:0000313" key="3">
    <source>
        <dbReference type="Proteomes" id="UP000007755"/>
    </source>
</evidence>
<dbReference type="AlphaFoldDB" id="F4W415"/>
<dbReference type="Proteomes" id="UP000007755">
    <property type="component" value="Unassembled WGS sequence"/>
</dbReference>
<reference evidence="2" key="1">
    <citation type="submission" date="2011-02" db="EMBL/GenBank/DDBJ databases">
        <title>The genome of the leaf-cutting ant Acromyrmex echinatior suggests key adaptations to social evolution and fungus farming.</title>
        <authorList>
            <person name="Nygaard S."/>
            <person name="Zhang G."/>
        </authorList>
    </citation>
    <scope>NUCLEOTIDE SEQUENCE</scope>
</reference>
<dbReference type="InParanoid" id="F4W415"/>
<feature type="compositionally biased region" description="Basic and acidic residues" evidence="1">
    <location>
        <begin position="208"/>
        <end position="219"/>
    </location>
</feature>
<proteinExistence type="predicted"/>
<gene>
    <name evidence="2" type="ORF">G5I_00120</name>
</gene>
<dbReference type="EMBL" id="GL887491">
    <property type="protein sequence ID" value="EGI71011.1"/>
    <property type="molecule type" value="Genomic_DNA"/>
</dbReference>
<accession>F4W415</accession>
<sequence length="242" mass="27369">MRFPAEPRDTHRATVKVTSGLVSYVDLRCRDRNKDEQQPPEWRKERRTYVVTVGPMYRALFMRGGDTSLCGCSRYKDRREVERRLHHRALSPVDVCTSAGSRSNPVYLSCGYRKLPDLSRVGITDISQKSLFKQIGACLHPISRFVSGVPCERNRPVSAHEPGHGSLTLACIIALHVAPDSITIHLSHRRRTTVQKKRTSGLSSRVPVDSEKVQHNSEAAEKIQLCEKDDKVRRALSSERTI</sequence>
<evidence type="ECO:0000313" key="2">
    <source>
        <dbReference type="EMBL" id="EGI71011.1"/>
    </source>
</evidence>
<organism evidence="3">
    <name type="scientific">Acromyrmex echinatior</name>
    <name type="common">Panamanian leafcutter ant</name>
    <name type="synonym">Acromyrmex octospinosus echinatior</name>
    <dbReference type="NCBI Taxonomy" id="103372"/>
    <lineage>
        <taxon>Eukaryota</taxon>
        <taxon>Metazoa</taxon>
        <taxon>Ecdysozoa</taxon>
        <taxon>Arthropoda</taxon>
        <taxon>Hexapoda</taxon>
        <taxon>Insecta</taxon>
        <taxon>Pterygota</taxon>
        <taxon>Neoptera</taxon>
        <taxon>Endopterygota</taxon>
        <taxon>Hymenoptera</taxon>
        <taxon>Apocrita</taxon>
        <taxon>Aculeata</taxon>
        <taxon>Formicoidea</taxon>
        <taxon>Formicidae</taxon>
        <taxon>Myrmicinae</taxon>
        <taxon>Acromyrmex</taxon>
    </lineage>
</organism>
<name>F4W415_ACREC</name>
<protein>
    <submittedName>
        <fullName evidence="2">Uncharacterized protein</fullName>
    </submittedName>
</protein>
<keyword evidence="3" id="KW-1185">Reference proteome</keyword>